<keyword evidence="1" id="KW-0472">Membrane</keyword>
<evidence type="ECO:0000313" key="2">
    <source>
        <dbReference type="EMBL" id="PID57568.1"/>
    </source>
</evidence>
<keyword evidence="1" id="KW-1133">Transmembrane helix</keyword>
<proteinExistence type="predicted"/>
<dbReference type="Proteomes" id="UP000229740">
    <property type="component" value="Unassembled WGS sequence"/>
</dbReference>
<gene>
    <name evidence="2" type="ORF">CSB45_07000</name>
</gene>
<dbReference type="EMBL" id="PDPS01000026">
    <property type="protein sequence ID" value="PID57568.1"/>
    <property type="molecule type" value="Genomic_DNA"/>
</dbReference>
<evidence type="ECO:0000313" key="3">
    <source>
        <dbReference type="Proteomes" id="UP000229740"/>
    </source>
</evidence>
<dbReference type="AlphaFoldDB" id="A0A2G6E715"/>
<name>A0A2G6E715_9BACT</name>
<protein>
    <submittedName>
        <fullName evidence="2">Uncharacterized protein</fullName>
    </submittedName>
</protein>
<organism evidence="2 3">
    <name type="scientific">candidate division KSB3 bacterium</name>
    <dbReference type="NCBI Taxonomy" id="2044937"/>
    <lineage>
        <taxon>Bacteria</taxon>
        <taxon>candidate division KSB3</taxon>
    </lineage>
</organism>
<feature type="transmembrane region" description="Helical" evidence="1">
    <location>
        <begin position="9"/>
        <end position="28"/>
    </location>
</feature>
<accession>A0A2G6E715</accession>
<comment type="caution">
    <text evidence="2">The sequence shown here is derived from an EMBL/GenBank/DDBJ whole genome shotgun (WGS) entry which is preliminary data.</text>
</comment>
<evidence type="ECO:0000256" key="1">
    <source>
        <dbReference type="SAM" id="Phobius"/>
    </source>
</evidence>
<reference evidence="2 3" key="1">
    <citation type="submission" date="2017-10" db="EMBL/GenBank/DDBJ databases">
        <title>Novel microbial diversity and functional potential in the marine mammal oral microbiome.</title>
        <authorList>
            <person name="Dudek N.K."/>
            <person name="Sun C.L."/>
            <person name="Burstein D."/>
            <person name="Kantor R.S."/>
            <person name="Aliaga Goltsman D.S."/>
            <person name="Bik E.M."/>
            <person name="Thomas B.C."/>
            <person name="Banfield J.F."/>
            <person name="Relman D.A."/>
        </authorList>
    </citation>
    <scope>NUCLEOTIDE SEQUENCE [LARGE SCALE GENOMIC DNA]</scope>
    <source>
        <strain evidence="2">DOLZORAL124_49_17</strain>
    </source>
</reference>
<sequence>MYDMKKERVLNMGCMIIIVTMIGGIPAMHTQASSPKVSYLFEEIDLGAVERDPTILVVTMGESVDDMPSLSVEGNLKVHAGETIFAVFQDTYELFTDDPSQPESPELYEPFFLRGQYVRLFPEILLQEERVVLNLFDDVSVTANREQFTEEAEQYTWSGSVPDKLSFITLSHS</sequence>
<keyword evidence="1" id="KW-0812">Transmembrane</keyword>